<reference evidence="6 7" key="1">
    <citation type="submission" date="2019-12" db="EMBL/GenBank/DDBJ databases">
        <title>Genomic-based taxomic classification of the family Erythrobacteraceae.</title>
        <authorList>
            <person name="Xu L."/>
        </authorList>
    </citation>
    <scope>NUCLEOTIDE SEQUENCE [LARGE SCALE GENOMIC DNA]</scope>
    <source>
        <strain evidence="6 7">SW-109</strain>
    </source>
</reference>
<keyword evidence="4" id="KW-0862">Zinc</keyword>
<dbReference type="InterPro" id="IPR043795">
    <property type="entry name" value="N-alpha-Ac-DABA-like"/>
</dbReference>
<dbReference type="EMBL" id="WTYP01000001">
    <property type="protein sequence ID" value="MXP46008.1"/>
    <property type="molecule type" value="Genomic_DNA"/>
</dbReference>
<dbReference type="Gene3D" id="3.40.630.10">
    <property type="entry name" value="Zn peptidases"/>
    <property type="match status" value="1"/>
</dbReference>
<proteinExistence type="predicted"/>
<sequence length="351" mass="37905">MPVPKAEPVPHFEIAGHSVAPGTSETIDIPVSRLPTNIEVSMRVRVVHGKKPGPVMFVSGCVHGDEIIGVEVVRRLLREVKPKRLAGTLLCIPVVNSYGFVAHQRYLPDRRDLNRCFPGSAKGSLASQLAYRFTQEILARCSIGIDLHSAGLHRENLPQIRISENRPVAAELAPVFGAPAIIVSKLREGSLRQAAADHDCDVLLLEAGEALRFDELSMRVGVQGILRVMHHLGMGVRLPRKAGAKSVVSRRTSWLRAPEGGIFRAVKASGSFVEASDVVGYLADPFGDTDIEVNSPVAGVIIGRSNLPVVNQGDALVHIAEVEIPATAEDRLNDIEEAAFADGLFDEDEIV</sequence>
<dbReference type="CDD" id="cd06251">
    <property type="entry name" value="M14_ASTE_ASPA-like"/>
    <property type="match status" value="1"/>
</dbReference>
<accession>A0A6I4UWB2</accession>
<dbReference type="InterPro" id="IPR055438">
    <property type="entry name" value="AstE_AspA_cat"/>
</dbReference>
<evidence type="ECO:0000313" key="7">
    <source>
        <dbReference type="Proteomes" id="UP000471435"/>
    </source>
</evidence>
<keyword evidence="7" id="KW-1185">Reference proteome</keyword>
<evidence type="ECO:0000256" key="2">
    <source>
        <dbReference type="ARBA" id="ARBA00022723"/>
    </source>
</evidence>
<gene>
    <name evidence="6" type="ORF">GRI43_01195</name>
</gene>
<evidence type="ECO:0000256" key="3">
    <source>
        <dbReference type="ARBA" id="ARBA00022801"/>
    </source>
</evidence>
<dbReference type="OrthoDB" id="9782876at2"/>
<dbReference type="GO" id="GO:0016811">
    <property type="term" value="F:hydrolase activity, acting on carbon-nitrogen (but not peptide) bonds, in linear amides"/>
    <property type="evidence" value="ECO:0007669"/>
    <property type="project" value="InterPro"/>
</dbReference>
<dbReference type="SUPFAM" id="SSF53187">
    <property type="entry name" value="Zn-dependent exopeptidases"/>
    <property type="match status" value="1"/>
</dbReference>
<keyword evidence="2" id="KW-0479">Metal-binding</keyword>
<dbReference type="GO" id="GO:0016788">
    <property type="term" value="F:hydrolase activity, acting on ester bonds"/>
    <property type="evidence" value="ECO:0007669"/>
    <property type="project" value="InterPro"/>
</dbReference>
<comment type="caution">
    <text evidence="6">The sequence shown here is derived from an EMBL/GenBank/DDBJ whole genome shotgun (WGS) entry which is preliminary data.</text>
</comment>
<dbReference type="PANTHER" id="PTHR37326:SF2">
    <property type="entry name" value="SUCCINYLGLUTAMATE DESUCCINYLASE_ASPARTOACYLASE FAMILY PROTEIN"/>
    <property type="match status" value="1"/>
</dbReference>
<evidence type="ECO:0000256" key="1">
    <source>
        <dbReference type="ARBA" id="ARBA00001947"/>
    </source>
</evidence>
<dbReference type="AlphaFoldDB" id="A0A6I4UWB2"/>
<dbReference type="RefSeq" id="WP_160729291.1">
    <property type="nucleotide sequence ID" value="NZ_WTYP01000001.1"/>
</dbReference>
<dbReference type="GO" id="GO:0046872">
    <property type="term" value="F:metal ion binding"/>
    <property type="evidence" value="ECO:0007669"/>
    <property type="project" value="UniProtKB-KW"/>
</dbReference>
<evidence type="ECO:0000256" key="4">
    <source>
        <dbReference type="ARBA" id="ARBA00022833"/>
    </source>
</evidence>
<dbReference type="Pfam" id="PF24827">
    <property type="entry name" value="AstE_AspA_cat"/>
    <property type="match status" value="1"/>
</dbReference>
<protein>
    <submittedName>
        <fullName evidence="6">Succinylglutamate desuccinylase</fullName>
    </submittedName>
</protein>
<evidence type="ECO:0000259" key="5">
    <source>
        <dbReference type="Pfam" id="PF24827"/>
    </source>
</evidence>
<keyword evidence="3" id="KW-0378">Hydrolase</keyword>
<comment type="cofactor">
    <cofactor evidence="1">
        <name>Zn(2+)</name>
        <dbReference type="ChEBI" id="CHEBI:29105"/>
    </cofactor>
</comment>
<organism evidence="6 7">
    <name type="scientific">Pontixanthobacter luteolus</name>
    <dbReference type="NCBI Taxonomy" id="295089"/>
    <lineage>
        <taxon>Bacteria</taxon>
        <taxon>Pseudomonadati</taxon>
        <taxon>Pseudomonadota</taxon>
        <taxon>Alphaproteobacteria</taxon>
        <taxon>Sphingomonadales</taxon>
        <taxon>Erythrobacteraceae</taxon>
        <taxon>Pontixanthobacter</taxon>
    </lineage>
</organism>
<dbReference type="PANTHER" id="PTHR37326">
    <property type="entry name" value="BLL3975 PROTEIN"/>
    <property type="match status" value="1"/>
</dbReference>
<dbReference type="PIRSF" id="PIRSF039012">
    <property type="entry name" value="ASP"/>
    <property type="match status" value="1"/>
</dbReference>
<dbReference type="Proteomes" id="UP000471435">
    <property type="component" value="Unassembled WGS sequence"/>
</dbReference>
<dbReference type="InterPro" id="IPR053138">
    <property type="entry name" value="N-alpha-Ac-DABA_deacetylase"/>
</dbReference>
<name>A0A6I4UWB2_9SPHN</name>
<evidence type="ECO:0000313" key="6">
    <source>
        <dbReference type="EMBL" id="MXP46008.1"/>
    </source>
</evidence>
<feature type="domain" description="Succinylglutamate desuccinylase/Aspartoacylase catalytic" evidence="5">
    <location>
        <begin position="52"/>
        <end position="232"/>
    </location>
</feature>